<name>A0A816M4J0_BRANA</name>
<accession>A0A816M4J0</accession>
<evidence type="ECO:0000256" key="1">
    <source>
        <dbReference type="SAM" id="Phobius"/>
    </source>
</evidence>
<keyword evidence="1" id="KW-0472">Membrane</keyword>
<dbReference type="GO" id="GO:0046872">
    <property type="term" value="F:metal ion binding"/>
    <property type="evidence" value="ECO:0007669"/>
    <property type="project" value="UniProtKB-KW"/>
</dbReference>
<dbReference type="SUPFAM" id="SSF53927">
    <property type="entry name" value="Cytidine deaminase-like"/>
    <property type="match status" value="1"/>
</dbReference>
<keyword evidence="1" id="KW-1133">Transmembrane helix</keyword>
<dbReference type="SMR" id="A0A816M4J0"/>
<dbReference type="Gene3D" id="3.40.140.10">
    <property type="entry name" value="Cytidine Deaminase, domain 2"/>
    <property type="match status" value="1"/>
</dbReference>
<sequence>MYRLDLQDGVFSAKLALEALEVPVGVSNFLLFFIPVALSRYYYQLNYYLSVWRNRTNETCNVIFIIFHLFLCMKMEAIEELIGQWQKDRLSPSQVAEKFSKCVPYVTCEPCIMCASTLSFLGMKEVYYACGNDKFGGCGSVLLLHLEKAQRGKGYKCRGIMADEAVSLFKCFYERNPYSNHSHLYLQLCSLMKHLKHSSFFFVVLAPKPHRPVVQRERT</sequence>
<dbReference type="InterPro" id="IPR016193">
    <property type="entry name" value="Cytidine_deaminase-like"/>
</dbReference>
<organism evidence="2">
    <name type="scientific">Brassica napus</name>
    <name type="common">Rape</name>
    <dbReference type="NCBI Taxonomy" id="3708"/>
    <lineage>
        <taxon>Eukaryota</taxon>
        <taxon>Viridiplantae</taxon>
        <taxon>Streptophyta</taxon>
        <taxon>Embryophyta</taxon>
        <taxon>Tracheophyta</taxon>
        <taxon>Spermatophyta</taxon>
        <taxon>Magnoliopsida</taxon>
        <taxon>eudicotyledons</taxon>
        <taxon>Gunneridae</taxon>
        <taxon>Pentapetalae</taxon>
        <taxon>rosids</taxon>
        <taxon>malvids</taxon>
        <taxon>Brassicales</taxon>
        <taxon>Brassicaceae</taxon>
        <taxon>Brassiceae</taxon>
        <taxon>Brassica</taxon>
    </lineage>
</organism>
<dbReference type="PANTHER" id="PTHR11079:SF185">
    <property type="entry name" value="CMP_DCMP-TYPE DEAMINASE DOMAIN-CONTAINING PROTEIN"/>
    <property type="match status" value="1"/>
</dbReference>
<dbReference type="Proteomes" id="UP001295469">
    <property type="component" value="Chromosome C07"/>
</dbReference>
<keyword evidence="1" id="KW-0812">Transmembrane</keyword>
<dbReference type="AlphaFoldDB" id="A0A816M4J0"/>
<reference evidence="2" key="1">
    <citation type="submission" date="2021-01" db="EMBL/GenBank/DDBJ databases">
        <authorList>
            <consortium name="Genoscope - CEA"/>
            <person name="William W."/>
        </authorList>
    </citation>
    <scope>NUCLEOTIDE SEQUENCE</scope>
</reference>
<dbReference type="GO" id="GO:0002100">
    <property type="term" value="P:tRNA wobble adenosine to inosine editing"/>
    <property type="evidence" value="ECO:0007669"/>
    <property type="project" value="InterPro"/>
</dbReference>
<feature type="transmembrane region" description="Helical" evidence="1">
    <location>
        <begin position="20"/>
        <end position="43"/>
    </location>
</feature>
<protein>
    <submittedName>
        <fullName evidence="2">(rape) hypothetical protein</fullName>
    </submittedName>
</protein>
<dbReference type="PANTHER" id="PTHR11079">
    <property type="entry name" value="CYTOSINE DEAMINASE FAMILY MEMBER"/>
    <property type="match status" value="1"/>
</dbReference>
<dbReference type="EMBL" id="HG994371">
    <property type="protein sequence ID" value="CAF1974646.1"/>
    <property type="molecule type" value="Genomic_DNA"/>
</dbReference>
<evidence type="ECO:0000313" key="2">
    <source>
        <dbReference type="EMBL" id="CAF1974646.1"/>
    </source>
</evidence>
<gene>
    <name evidence="2" type="ORF">DARMORV10_C07P18790.1</name>
</gene>
<proteinExistence type="predicted"/>
<dbReference type="GO" id="GO:0008251">
    <property type="term" value="F:tRNA-specific adenosine deaminase activity"/>
    <property type="evidence" value="ECO:0007669"/>
    <property type="project" value="InterPro"/>
</dbReference>